<dbReference type="OrthoDB" id="6625084at2759"/>
<dbReference type="InterPro" id="IPR029526">
    <property type="entry name" value="PGBD"/>
</dbReference>
<reference evidence="2 3" key="1">
    <citation type="submission" date="2019-08" db="EMBL/GenBank/DDBJ databases">
        <title>Whole genome of Aphis craccivora.</title>
        <authorList>
            <person name="Voronova N.V."/>
            <person name="Shulinski R.S."/>
            <person name="Bandarenka Y.V."/>
            <person name="Zhorov D.G."/>
            <person name="Warner D."/>
        </authorList>
    </citation>
    <scope>NUCLEOTIDE SEQUENCE [LARGE SCALE GENOMIC DNA]</scope>
    <source>
        <strain evidence="2">180601</strain>
        <tissue evidence="2">Whole Body</tissue>
    </source>
</reference>
<accession>A0A6G0VQ77</accession>
<keyword evidence="3" id="KW-1185">Reference proteome</keyword>
<dbReference type="EMBL" id="VUJU01013886">
    <property type="protein sequence ID" value="KAF0703462.1"/>
    <property type="molecule type" value="Genomic_DNA"/>
</dbReference>
<proteinExistence type="predicted"/>
<dbReference type="PANTHER" id="PTHR46599">
    <property type="entry name" value="PIGGYBAC TRANSPOSABLE ELEMENT-DERIVED PROTEIN 4"/>
    <property type="match status" value="1"/>
</dbReference>
<name>A0A6G0VQ77_APHCR</name>
<dbReference type="PANTHER" id="PTHR46599:SF3">
    <property type="entry name" value="PIGGYBAC TRANSPOSABLE ELEMENT-DERIVED PROTEIN 4"/>
    <property type="match status" value="1"/>
</dbReference>
<dbReference type="AlphaFoldDB" id="A0A6G0VQ77"/>
<comment type="caution">
    <text evidence="2">The sequence shown here is derived from an EMBL/GenBank/DDBJ whole genome shotgun (WGS) entry which is preliminary data.</text>
</comment>
<organism evidence="2 3">
    <name type="scientific">Aphis craccivora</name>
    <name type="common">Cowpea aphid</name>
    <dbReference type="NCBI Taxonomy" id="307492"/>
    <lineage>
        <taxon>Eukaryota</taxon>
        <taxon>Metazoa</taxon>
        <taxon>Ecdysozoa</taxon>
        <taxon>Arthropoda</taxon>
        <taxon>Hexapoda</taxon>
        <taxon>Insecta</taxon>
        <taxon>Pterygota</taxon>
        <taxon>Neoptera</taxon>
        <taxon>Paraneoptera</taxon>
        <taxon>Hemiptera</taxon>
        <taxon>Sternorrhyncha</taxon>
        <taxon>Aphidomorpha</taxon>
        <taxon>Aphidoidea</taxon>
        <taxon>Aphididae</taxon>
        <taxon>Aphidini</taxon>
        <taxon>Aphis</taxon>
        <taxon>Aphis</taxon>
    </lineage>
</organism>
<dbReference type="Pfam" id="PF13843">
    <property type="entry name" value="DDE_Tnp_1_7"/>
    <property type="match status" value="1"/>
</dbReference>
<feature type="non-terminal residue" evidence="2">
    <location>
        <position position="429"/>
    </location>
</feature>
<sequence length="429" mass="49486">MNSDDILDALNDSDFDCDSGSEYIPTSSDEFSDSSDTNVDHSMNTLVSNSSQDSISNDIFPNIQEWDTVTGLNQSTFDFIDNRQLLCDLGPECEPIDVYNCFLCDDIIKIIVIETNRQALKYKRNWTNTNEVEIKNFLAIVMYTGLVSYPKISDYWSRQPLFYNTFVPKIMPRNRFQELLRFFHVADNDTIVHGYRLGKIQPLVVKLVNNFKKYKVPGENVVIDETMIPFRGRLSFRQYIPSKSARYGVKLFKICDNIGYTYDLIIYSGKNTTSISNDITCASKVVLQHMTDYLNKGRTLIMDNYYTSLNLPHILLSKETYMVGTVRKNSKGFPKDIMNSKLKKGEIKGKEDGKGVVVSIWKDKRDVRMVSTRHGIEMVDTGKILRNGEKIKKPEAIVFYNKNKQGIDVSDQMNSYFTPLRKSIRWYHK</sequence>
<feature type="domain" description="PiggyBac transposable element-derived protein" evidence="1">
    <location>
        <begin position="95"/>
        <end position="428"/>
    </location>
</feature>
<evidence type="ECO:0000259" key="1">
    <source>
        <dbReference type="Pfam" id="PF13843"/>
    </source>
</evidence>
<evidence type="ECO:0000313" key="3">
    <source>
        <dbReference type="Proteomes" id="UP000478052"/>
    </source>
</evidence>
<evidence type="ECO:0000313" key="2">
    <source>
        <dbReference type="EMBL" id="KAF0703462.1"/>
    </source>
</evidence>
<dbReference type="Proteomes" id="UP000478052">
    <property type="component" value="Unassembled WGS sequence"/>
</dbReference>
<protein>
    <submittedName>
        <fullName evidence="2">PiggyBac transposable element-derived protein 4-like</fullName>
    </submittedName>
</protein>
<gene>
    <name evidence="2" type="ORF">FWK35_00033932</name>
</gene>